<dbReference type="Proteomes" id="UP001180020">
    <property type="component" value="Unassembled WGS sequence"/>
</dbReference>
<evidence type="ECO:0000313" key="1">
    <source>
        <dbReference type="EMBL" id="KAK1298766.1"/>
    </source>
</evidence>
<protein>
    <submittedName>
        <fullName evidence="1">Uncharacterized protein</fullName>
    </submittedName>
</protein>
<sequence>MFQKILDEAPAEDNAGLLHRGIQKIDIQRDGFDSQKENLIFKKCSQGTSTVTRLKAHKTKPTCG</sequence>
<proteinExistence type="predicted"/>
<dbReference type="EMBL" id="JAUJYO010000014">
    <property type="protein sequence ID" value="KAK1298766.1"/>
    <property type="molecule type" value="Genomic_DNA"/>
</dbReference>
<name>A0AAV9DCY8_ACOCL</name>
<keyword evidence="2" id="KW-1185">Reference proteome</keyword>
<dbReference type="AlphaFoldDB" id="A0AAV9DCY8"/>
<reference evidence="1" key="2">
    <citation type="submission" date="2023-06" db="EMBL/GenBank/DDBJ databases">
        <authorList>
            <person name="Ma L."/>
            <person name="Liu K.-W."/>
            <person name="Li Z."/>
            <person name="Hsiao Y.-Y."/>
            <person name="Qi Y."/>
            <person name="Fu T."/>
            <person name="Tang G."/>
            <person name="Zhang D."/>
            <person name="Sun W.-H."/>
            <person name="Liu D.-K."/>
            <person name="Li Y."/>
            <person name="Chen G.-Z."/>
            <person name="Liu X.-D."/>
            <person name="Liao X.-Y."/>
            <person name="Jiang Y.-T."/>
            <person name="Yu X."/>
            <person name="Hao Y."/>
            <person name="Huang J."/>
            <person name="Zhao X.-W."/>
            <person name="Ke S."/>
            <person name="Chen Y.-Y."/>
            <person name="Wu W.-L."/>
            <person name="Hsu J.-L."/>
            <person name="Lin Y.-F."/>
            <person name="Huang M.-D."/>
            <person name="Li C.-Y."/>
            <person name="Huang L."/>
            <person name="Wang Z.-W."/>
            <person name="Zhao X."/>
            <person name="Zhong W.-Y."/>
            <person name="Peng D.-H."/>
            <person name="Ahmad S."/>
            <person name="Lan S."/>
            <person name="Zhang J.-S."/>
            <person name="Tsai W.-C."/>
            <person name="Van De Peer Y."/>
            <person name="Liu Z.-J."/>
        </authorList>
    </citation>
    <scope>NUCLEOTIDE SEQUENCE</scope>
    <source>
        <strain evidence="1">CP</strain>
        <tissue evidence="1">Leaves</tissue>
    </source>
</reference>
<comment type="caution">
    <text evidence="1">The sequence shown here is derived from an EMBL/GenBank/DDBJ whole genome shotgun (WGS) entry which is preliminary data.</text>
</comment>
<gene>
    <name evidence="1" type="ORF">QJS10_CPB14g01066</name>
</gene>
<organism evidence="1 2">
    <name type="scientific">Acorus calamus</name>
    <name type="common">Sweet flag</name>
    <dbReference type="NCBI Taxonomy" id="4465"/>
    <lineage>
        <taxon>Eukaryota</taxon>
        <taxon>Viridiplantae</taxon>
        <taxon>Streptophyta</taxon>
        <taxon>Embryophyta</taxon>
        <taxon>Tracheophyta</taxon>
        <taxon>Spermatophyta</taxon>
        <taxon>Magnoliopsida</taxon>
        <taxon>Liliopsida</taxon>
        <taxon>Acoraceae</taxon>
        <taxon>Acorus</taxon>
    </lineage>
</organism>
<reference evidence="1" key="1">
    <citation type="journal article" date="2023" name="Nat. Commun.">
        <title>Diploid and tetraploid genomes of Acorus and the evolution of monocots.</title>
        <authorList>
            <person name="Ma L."/>
            <person name="Liu K.W."/>
            <person name="Li Z."/>
            <person name="Hsiao Y.Y."/>
            <person name="Qi Y."/>
            <person name="Fu T."/>
            <person name="Tang G.D."/>
            <person name="Zhang D."/>
            <person name="Sun W.H."/>
            <person name="Liu D.K."/>
            <person name="Li Y."/>
            <person name="Chen G.Z."/>
            <person name="Liu X.D."/>
            <person name="Liao X.Y."/>
            <person name="Jiang Y.T."/>
            <person name="Yu X."/>
            <person name="Hao Y."/>
            <person name="Huang J."/>
            <person name="Zhao X.W."/>
            <person name="Ke S."/>
            <person name="Chen Y.Y."/>
            <person name="Wu W.L."/>
            <person name="Hsu J.L."/>
            <person name="Lin Y.F."/>
            <person name="Huang M.D."/>
            <person name="Li C.Y."/>
            <person name="Huang L."/>
            <person name="Wang Z.W."/>
            <person name="Zhao X."/>
            <person name="Zhong W.Y."/>
            <person name="Peng D.H."/>
            <person name="Ahmad S."/>
            <person name="Lan S."/>
            <person name="Zhang J.S."/>
            <person name="Tsai W.C."/>
            <person name="Van de Peer Y."/>
            <person name="Liu Z.J."/>
        </authorList>
    </citation>
    <scope>NUCLEOTIDE SEQUENCE</scope>
    <source>
        <strain evidence="1">CP</strain>
    </source>
</reference>
<evidence type="ECO:0000313" key="2">
    <source>
        <dbReference type="Proteomes" id="UP001180020"/>
    </source>
</evidence>
<accession>A0AAV9DCY8</accession>